<dbReference type="Gene3D" id="3.40.630.30">
    <property type="match status" value="1"/>
</dbReference>
<sequence>YSERFYYNVLLPEVEDFCKLIYHNDIPVGTICCQLETVDGHTRLYLMVTMGVLAAYRSRGIGSQSLEQVITVAVAHSKPKINSIYLHVQVSNADTRKFYERHGFKETGVREGYYKIVPHDAWIFEKQLSGAANAPN</sequence>
<keyword evidence="1 4" id="KW-0808">Transferase</keyword>
<dbReference type="OrthoDB" id="47374at2759"/>
<dbReference type="Proteomes" id="UP000218811">
    <property type="component" value="Unassembled WGS sequence"/>
</dbReference>
<dbReference type="PANTHER" id="PTHR42919">
    <property type="entry name" value="N-ALPHA-ACETYLTRANSFERASE"/>
    <property type="match status" value="1"/>
</dbReference>
<keyword evidence="2 4" id="KW-0012">Acyltransferase</keyword>
<dbReference type="InterPro" id="IPR000182">
    <property type="entry name" value="GNAT_dom"/>
</dbReference>
<dbReference type="Pfam" id="PF00583">
    <property type="entry name" value="Acetyltransf_1"/>
    <property type="match status" value="1"/>
</dbReference>
<organism evidence="4 5">
    <name type="scientific">Wolfiporia cocos (strain MD-104)</name>
    <name type="common">Brown rot fungus</name>
    <dbReference type="NCBI Taxonomy" id="742152"/>
    <lineage>
        <taxon>Eukaryota</taxon>
        <taxon>Fungi</taxon>
        <taxon>Dikarya</taxon>
        <taxon>Basidiomycota</taxon>
        <taxon>Agaricomycotina</taxon>
        <taxon>Agaricomycetes</taxon>
        <taxon>Polyporales</taxon>
        <taxon>Phaeolaceae</taxon>
        <taxon>Wolfiporia</taxon>
    </lineage>
</organism>
<proteinExistence type="predicted"/>
<dbReference type="SUPFAM" id="SSF55729">
    <property type="entry name" value="Acyl-CoA N-acyltransferases (Nat)"/>
    <property type="match status" value="1"/>
</dbReference>
<dbReference type="GO" id="GO:0007064">
    <property type="term" value="P:mitotic sister chromatid cohesion"/>
    <property type="evidence" value="ECO:0007669"/>
    <property type="project" value="TreeGrafter"/>
</dbReference>
<dbReference type="InterPro" id="IPR051556">
    <property type="entry name" value="N-term/lysine_N-AcTrnsfr"/>
</dbReference>
<evidence type="ECO:0000256" key="1">
    <source>
        <dbReference type="ARBA" id="ARBA00022679"/>
    </source>
</evidence>
<dbReference type="AlphaFoldDB" id="A0A2H3K8S0"/>
<dbReference type="PANTHER" id="PTHR42919:SF8">
    <property type="entry name" value="N-ALPHA-ACETYLTRANSFERASE 50"/>
    <property type="match status" value="1"/>
</dbReference>
<dbReference type="InterPro" id="IPR016181">
    <property type="entry name" value="Acyl_CoA_acyltransferase"/>
</dbReference>
<reference evidence="4 5" key="1">
    <citation type="journal article" date="2012" name="Science">
        <title>The Paleozoic origin of enzymatic lignin decomposition reconstructed from 31 fungal genomes.</title>
        <authorList>
            <person name="Floudas D."/>
            <person name="Binder M."/>
            <person name="Riley R."/>
            <person name="Barry K."/>
            <person name="Blanchette R.A."/>
            <person name="Henrissat B."/>
            <person name="Martinez A.T."/>
            <person name="Otillar R."/>
            <person name="Spatafora J.W."/>
            <person name="Yadav J.S."/>
            <person name="Aerts A."/>
            <person name="Benoit I."/>
            <person name="Boyd A."/>
            <person name="Carlson A."/>
            <person name="Copeland A."/>
            <person name="Coutinho P.M."/>
            <person name="de Vries R.P."/>
            <person name="Ferreira P."/>
            <person name="Findley K."/>
            <person name="Foster B."/>
            <person name="Gaskell J."/>
            <person name="Glotzer D."/>
            <person name="Gorecki P."/>
            <person name="Heitman J."/>
            <person name="Hesse C."/>
            <person name="Hori C."/>
            <person name="Igarashi K."/>
            <person name="Jurgens J.A."/>
            <person name="Kallen N."/>
            <person name="Kersten P."/>
            <person name="Kohler A."/>
            <person name="Kuees U."/>
            <person name="Kumar T.K.A."/>
            <person name="Kuo A."/>
            <person name="LaButti K."/>
            <person name="Larrondo L.F."/>
            <person name="Lindquist E."/>
            <person name="Ling A."/>
            <person name="Lombard V."/>
            <person name="Lucas S."/>
            <person name="Lundell T."/>
            <person name="Martin R."/>
            <person name="McLaughlin D.J."/>
            <person name="Morgenstern I."/>
            <person name="Morin E."/>
            <person name="Murat C."/>
            <person name="Nagy L.G."/>
            <person name="Nolan M."/>
            <person name="Ohm R.A."/>
            <person name="Patyshakuliyeva A."/>
            <person name="Rokas A."/>
            <person name="Ruiz-Duenas F.J."/>
            <person name="Sabat G."/>
            <person name="Salamov A."/>
            <person name="Samejima M."/>
            <person name="Schmutz J."/>
            <person name="Slot J.C."/>
            <person name="St John F."/>
            <person name="Stenlid J."/>
            <person name="Sun H."/>
            <person name="Sun S."/>
            <person name="Syed K."/>
            <person name="Tsang A."/>
            <person name="Wiebenga A."/>
            <person name="Young D."/>
            <person name="Pisabarro A."/>
            <person name="Eastwood D.C."/>
            <person name="Martin F."/>
            <person name="Cullen D."/>
            <person name="Grigoriev I.V."/>
            <person name="Hibbett D.S."/>
        </authorList>
    </citation>
    <scope>NUCLEOTIDE SEQUENCE [LARGE SCALE GENOMIC DNA]</scope>
    <source>
        <strain evidence="4 5">MD-104</strain>
    </source>
</reference>
<protein>
    <submittedName>
        <fullName evidence="4">Acyl-CoA N-acyltransferase</fullName>
    </submittedName>
</protein>
<dbReference type="STRING" id="742152.A0A2H3K8S0"/>
<dbReference type="GO" id="GO:0031415">
    <property type="term" value="C:NatA complex"/>
    <property type="evidence" value="ECO:0007669"/>
    <property type="project" value="TreeGrafter"/>
</dbReference>
<dbReference type="EMBL" id="KB468168">
    <property type="protein sequence ID" value="PCH44847.1"/>
    <property type="molecule type" value="Genomic_DNA"/>
</dbReference>
<evidence type="ECO:0000259" key="3">
    <source>
        <dbReference type="PROSITE" id="PS51186"/>
    </source>
</evidence>
<keyword evidence="5" id="KW-1185">Reference proteome</keyword>
<dbReference type="CDD" id="cd04301">
    <property type="entry name" value="NAT_SF"/>
    <property type="match status" value="1"/>
</dbReference>
<evidence type="ECO:0000313" key="5">
    <source>
        <dbReference type="Proteomes" id="UP000218811"/>
    </source>
</evidence>
<evidence type="ECO:0000256" key="2">
    <source>
        <dbReference type="ARBA" id="ARBA00023315"/>
    </source>
</evidence>
<feature type="domain" description="N-acetyltransferase" evidence="3">
    <location>
        <begin position="1"/>
        <end position="129"/>
    </location>
</feature>
<feature type="non-terminal residue" evidence="4">
    <location>
        <position position="1"/>
    </location>
</feature>
<gene>
    <name evidence="4" type="ORF">WOLCODRAFT_77631</name>
</gene>
<name>A0A2H3K8S0_WOLCO</name>
<accession>A0A2H3K8S0</accession>
<evidence type="ECO:0000313" key="4">
    <source>
        <dbReference type="EMBL" id="PCH44847.1"/>
    </source>
</evidence>
<dbReference type="PROSITE" id="PS51186">
    <property type="entry name" value="GNAT"/>
    <property type="match status" value="1"/>
</dbReference>
<dbReference type="GO" id="GO:0016747">
    <property type="term" value="F:acyltransferase activity, transferring groups other than amino-acyl groups"/>
    <property type="evidence" value="ECO:0007669"/>
    <property type="project" value="InterPro"/>
</dbReference>